<gene>
    <name evidence="2" type="ORF">BDN70DRAFT_136683</name>
</gene>
<accession>A0A9P5YYP8</accession>
<protein>
    <submittedName>
        <fullName evidence="2">Uncharacterized protein</fullName>
    </submittedName>
</protein>
<dbReference type="EMBL" id="MU155276">
    <property type="protein sequence ID" value="KAF9476969.1"/>
    <property type="molecule type" value="Genomic_DNA"/>
</dbReference>
<evidence type="ECO:0000256" key="1">
    <source>
        <dbReference type="SAM" id="MobiDB-lite"/>
    </source>
</evidence>
<evidence type="ECO:0000313" key="3">
    <source>
        <dbReference type="Proteomes" id="UP000807469"/>
    </source>
</evidence>
<keyword evidence="3" id="KW-1185">Reference proteome</keyword>
<feature type="compositionally biased region" description="Polar residues" evidence="1">
    <location>
        <begin position="41"/>
        <end position="53"/>
    </location>
</feature>
<evidence type="ECO:0000313" key="2">
    <source>
        <dbReference type="EMBL" id="KAF9476969.1"/>
    </source>
</evidence>
<feature type="region of interest" description="Disordered" evidence="1">
    <location>
        <begin position="179"/>
        <end position="239"/>
    </location>
</feature>
<comment type="caution">
    <text evidence="2">The sequence shown here is derived from an EMBL/GenBank/DDBJ whole genome shotgun (WGS) entry which is preliminary data.</text>
</comment>
<organism evidence="2 3">
    <name type="scientific">Pholiota conissans</name>
    <dbReference type="NCBI Taxonomy" id="109636"/>
    <lineage>
        <taxon>Eukaryota</taxon>
        <taxon>Fungi</taxon>
        <taxon>Dikarya</taxon>
        <taxon>Basidiomycota</taxon>
        <taxon>Agaricomycotina</taxon>
        <taxon>Agaricomycetes</taxon>
        <taxon>Agaricomycetidae</taxon>
        <taxon>Agaricales</taxon>
        <taxon>Agaricineae</taxon>
        <taxon>Strophariaceae</taxon>
        <taxon>Pholiota</taxon>
    </lineage>
</organism>
<dbReference type="OrthoDB" id="2903551at2759"/>
<feature type="region of interest" description="Disordered" evidence="1">
    <location>
        <begin position="33"/>
        <end position="58"/>
    </location>
</feature>
<name>A0A9P5YYP8_9AGAR</name>
<proteinExistence type="predicted"/>
<sequence length="239" mass="25986">MSQGPDSPKSPVFHHDTDDRDVLESLKGLSIKGFHDCHENPNANTPSSTNASLPTPPALKSSRVFLALPEQTFSGHNWYSEDRAIPPNAPLLKDLDSFTDGTGQGSFDFPLGPGADETPLPLIFHPTDDYDDADDGVTTPSTAAMPNSLALEKLPSLGNPTEAVLAWIEGVSATTTTPVATSEVDLQPKKRRRSITQDSDIEARRLRAWSPTMETATPRQETHEDEAYPFDRPVRESPG</sequence>
<dbReference type="AlphaFoldDB" id="A0A9P5YYP8"/>
<reference evidence="2" key="1">
    <citation type="submission" date="2020-11" db="EMBL/GenBank/DDBJ databases">
        <authorList>
            <consortium name="DOE Joint Genome Institute"/>
            <person name="Ahrendt S."/>
            <person name="Riley R."/>
            <person name="Andreopoulos W."/>
            <person name="Labutti K."/>
            <person name="Pangilinan J."/>
            <person name="Ruiz-Duenas F.J."/>
            <person name="Barrasa J.M."/>
            <person name="Sanchez-Garcia M."/>
            <person name="Camarero S."/>
            <person name="Miyauchi S."/>
            <person name="Serrano A."/>
            <person name="Linde D."/>
            <person name="Babiker R."/>
            <person name="Drula E."/>
            <person name="Ayuso-Fernandez I."/>
            <person name="Pacheco R."/>
            <person name="Padilla G."/>
            <person name="Ferreira P."/>
            <person name="Barriuso J."/>
            <person name="Kellner H."/>
            <person name="Castanera R."/>
            <person name="Alfaro M."/>
            <person name="Ramirez L."/>
            <person name="Pisabarro A.G."/>
            <person name="Kuo A."/>
            <person name="Tritt A."/>
            <person name="Lipzen A."/>
            <person name="He G."/>
            <person name="Yan M."/>
            <person name="Ng V."/>
            <person name="Cullen D."/>
            <person name="Martin F."/>
            <person name="Rosso M.-N."/>
            <person name="Henrissat B."/>
            <person name="Hibbett D."/>
            <person name="Martinez A.T."/>
            <person name="Grigoriev I.V."/>
        </authorList>
    </citation>
    <scope>NUCLEOTIDE SEQUENCE</scope>
    <source>
        <strain evidence="2">CIRM-BRFM 674</strain>
    </source>
</reference>
<dbReference type="Proteomes" id="UP000807469">
    <property type="component" value="Unassembled WGS sequence"/>
</dbReference>